<evidence type="ECO:0000313" key="1">
    <source>
        <dbReference type="EMBL" id="PJI86577.1"/>
    </source>
</evidence>
<accession>A0A2M8W6L8</accession>
<sequence length="77" mass="8294">MSLDDEIAPITREDAGALIGVLANLEGHSRLGDVTPHAVEHLQRRLARDLGADASTPLEDMLATLITRLRRALGEPT</sequence>
<dbReference type="EMBL" id="PGTZ01000010">
    <property type="protein sequence ID" value="PJI86577.1"/>
    <property type="molecule type" value="Genomic_DNA"/>
</dbReference>
<gene>
    <name evidence="1" type="ORF">CLV34_2495</name>
</gene>
<organism evidence="1 2">
    <name type="scientific">Luteimicrobium subarcticum</name>
    <dbReference type="NCBI Taxonomy" id="620910"/>
    <lineage>
        <taxon>Bacteria</taxon>
        <taxon>Bacillati</taxon>
        <taxon>Actinomycetota</taxon>
        <taxon>Actinomycetes</taxon>
        <taxon>Micrococcales</taxon>
        <taxon>Luteimicrobium</taxon>
    </lineage>
</organism>
<reference evidence="1 2" key="1">
    <citation type="submission" date="2017-11" db="EMBL/GenBank/DDBJ databases">
        <title>Genomic Encyclopedia of Archaeal and Bacterial Type Strains, Phase II (KMG-II): From Individual Species to Whole Genera.</title>
        <authorList>
            <person name="Goeker M."/>
        </authorList>
    </citation>
    <scope>NUCLEOTIDE SEQUENCE [LARGE SCALE GENOMIC DNA]</scope>
    <source>
        <strain evidence="1 2">DSM 22413</strain>
    </source>
</reference>
<evidence type="ECO:0000313" key="2">
    <source>
        <dbReference type="Proteomes" id="UP000231586"/>
    </source>
</evidence>
<dbReference type="Proteomes" id="UP000231586">
    <property type="component" value="Unassembled WGS sequence"/>
</dbReference>
<dbReference type="OrthoDB" id="5117155at2"/>
<name>A0A2M8W6L8_9MICO</name>
<protein>
    <submittedName>
        <fullName evidence="1">Uncharacterized protein</fullName>
    </submittedName>
</protein>
<comment type="caution">
    <text evidence="1">The sequence shown here is derived from an EMBL/GenBank/DDBJ whole genome shotgun (WGS) entry which is preliminary data.</text>
</comment>
<dbReference type="AlphaFoldDB" id="A0A2M8W6L8"/>
<dbReference type="RefSeq" id="WP_100350621.1">
    <property type="nucleotide sequence ID" value="NZ_PGTZ01000010.1"/>
</dbReference>
<keyword evidence="2" id="KW-1185">Reference proteome</keyword>
<proteinExistence type="predicted"/>